<evidence type="ECO:0008006" key="5">
    <source>
        <dbReference type="Google" id="ProtNLM"/>
    </source>
</evidence>
<accession>A0ABQ1RXN9</accession>
<dbReference type="EMBL" id="BMCM01000004">
    <property type="protein sequence ID" value="GGD83426.1"/>
    <property type="molecule type" value="Genomic_DNA"/>
</dbReference>
<sequence length="314" mass="34131">MSFVLATTVLATIGPIAHANELLSRGVTKREIARALTAGEIVRVRRGVYAEVGTSDDLIHAAEHGGVPSCTVAGRMLGIWILDEDEMSDVATQFAPAPHVWMGHAGARHECGRPHCRGTPRTHWDDGVARLGDLPPVHNVLLQIAVCKGEEVFFVALESALRKSLLSPGGLRWLGERVPEGLRWLIAFARTDADSGLESLVRLRLHRLGITARTQVRIAGVGEVDFLIGDRLIIEADGKSNHDDGSTTDLKARGSLRHKDLLRDARAAALGYETLRFDYAMIVHDWPTVAAAILAKLAAGAHLHHLSHRLVPHL</sequence>
<organism evidence="3 4">
    <name type="scientific">Microbacterium murale</name>
    <dbReference type="NCBI Taxonomy" id="1081040"/>
    <lineage>
        <taxon>Bacteria</taxon>
        <taxon>Bacillati</taxon>
        <taxon>Actinomycetota</taxon>
        <taxon>Actinomycetes</taxon>
        <taxon>Micrococcales</taxon>
        <taxon>Microbacteriaceae</taxon>
        <taxon>Microbacterium</taxon>
    </lineage>
</organism>
<name>A0ABQ1RXN9_9MICO</name>
<feature type="domain" description="DUF559" evidence="1">
    <location>
        <begin position="203"/>
        <end position="297"/>
    </location>
</feature>
<dbReference type="Pfam" id="PF13338">
    <property type="entry name" value="AbiEi_4"/>
    <property type="match status" value="1"/>
</dbReference>
<evidence type="ECO:0000259" key="1">
    <source>
        <dbReference type="Pfam" id="PF04480"/>
    </source>
</evidence>
<dbReference type="Pfam" id="PF04480">
    <property type="entry name" value="DUF559"/>
    <property type="match status" value="1"/>
</dbReference>
<dbReference type="InterPro" id="IPR007569">
    <property type="entry name" value="DUF559"/>
</dbReference>
<dbReference type="Proteomes" id="UP000629365">
    <property type="component" value="Unassembled WGS sequence"/>
</dbReference>
<proteinExistence type="predicted"/>
<dbReference type="Gene3D" id="3.40.960.10">
    <property type="entry name" value="VSR Endonuclease"/>
    <property type="match status" value="1"/>
</dbReference>
<evidence type="ECO:0000313" key="4">
    <source>
        <dbReference type="Proteomes" id="UP000629365"/>
    </source>
</evidence>
<protein>
    <recommendedName>
        <fullName evidence="5">DUF559 domain-containing protein</fullName>
    </recommendedName>
</protein>
<evidence type="ECO:0000313" key="3">
    <source>
        <dbReference type="EMBL" id="GGD83426.1"/>
    </source>
</evidence>
<feature type="domain" description="AbiEi antitoxin N-terminal" evidence="2">
    <location>
        <begin position="19"/>
        <end position="51"/>
    </location>
</feature>
<dbReference type="InterPro" id="IPR025159">
    <property type="entry name" value="AbiEi_N"/>
</dbReference>
<keyword evidence="4" id="KW-1185">Reference proteome</keyword>
<dbReference type="RefSeq" id="WP_188437173.1">
    <property type="nucleotide sequence ID" value="NZ_BMCM01000004.1"/>
</dbReference>
<comment type="caution">
    <text evidence="3">The sequence shown here is derived from an EMBL/GenBank/DDBJ whole genome shotgun (WGS) entry which is preliminary data.</text>
</comment>
<reference evidence="4" key="1">
    <citation type="journal article" date="2019" name="Int. J. Syst. Evol. Microbiol.">
        <title>The Global Catalogue of Microorganisms (GCM) 10K type strain sequencing project: providing services to taxonomists for standard genome sequencing and annotation.</title>
        <authorList>
            <consortium name="The Broad Institute Genomics Platform"/>
            <consortium name="The Broad Institute Genome Sequencing Center for Infectious Disease"/>
            <person name="Wu L."/>
            <person name="Ma J."/>
        </authorList>
    </citation>
    <scope>NUCLEOTIDE SEQUENCE [LARGE SCALE GENOMIC DNA]</scope>
    <source>
        <strain evidence="4">CCM 7640</strain>
    </source>
</reference>
<gene>
    <name evidence="3" type="ORF">GCM10007269_27900</name>
</gene>
<evidence type="ECO:0000259" key="2">
    <source>
        <dbReference type="Pfam" id="PF13338"/>
    </source>
</evidence>